<evidence type="ECO:0000313" key="4">
    <source>
        <dbReference type="EMBL" id="NDV87266.1"/>
    </source>
</evidence>
<dbReference type="Gene3D" id="3.30.43.10">
    <property type="entry name" value="Uridine Diphospho-n-acetylenolpyruvylglucosamine Reductase, domain 2"/>
    <property type="match status" value="1"/>
</dbReference>
<dbReference type="InterPro" id="IPR036318">
    <property type="entry name" value="FAD-bd_PCMH-like_sf"/>
</dbReference>
<dbReference type="Pfam" id="PF03450">
    <property type="entry name" value="CO_deh_flav_C"/>
    <property type="match status" value="1"/>
</dbReference>
<protein>
    <submittedName>
        <fullName evidence="4">Xanthine dehydrogenase family protein subunit M</fullName>
    </submittedName>
</protein>
<dbReference type="Pfam" id="PF00941">
    <property type="entry name" value="FAD_binding_5"/>
    <property type="match status" value="1"/>
</dbReference>
<dbReference type="Gene3D" id="3.30.390.50">
    <property type="entry name" value="CO dehydrogenase flavoprotein, C-terminal domain"/>
    <property type="match status" value="1"/>
</dbReference>
<dbReference type="GO" id="GO:0071949">
    <property type="term" value="F:FAD binding"/>
    <property type="evidence" value="ECO:0007669"/>
    <property type="project" value="InterPro"/>
</dbReference>
<dbReference type="InterPro" id="IPR016166">
    <property type="entry name" value="FAD-bd_PCMH"/>
</dbReference>
<organism evidence="4 5">
    <name type="scientific">Aurantimonas aggregata</name>
    <dbReference type="NCBI Taxonomy" id="2047720"/>
    <lineage>
        <taxon>Bacteria</taxon>
        <taxon>Pseudomonadati</taxon>
        <taxon>Pseudomonadota</taxon>
        <taxon>Alphaproteobacteria</taxon>
        <taxon>Hyphomicrobiales</taxon>
        <taxon>Aurantimonadaceae</taxon>
        <taxon>Aurantimonas</taxon>
    </lineage>
</organism>
<dbReference type="PANTHER" id="PTHR42659:SF5">
    <property type="entry name" value="ALDEHYDE OXIDOREDUCTASE FAD-BINDING SUBUNIT PAOB"/>
    <property type="match status" value="1"/>
</dbReference>
<evidence type="ECO:0000313" key="5">
    <source>
        <dbReference type="Proteomes" id="UP000476332"/>
    </source>
</evidence>
<sequence>MKSFEYNRAADVSDAVRLSGTTMGRFIAGGTNLLDLMKLEVETPDGLIDISRLPLKDITVEDDGRLRIGAMVANSDLAADERVRRDYPVLSRALLAGASGQLRNKATTGGNLLQRTRCYYFYDTTAPCNKREPGSGCGAIGGFNRIHAILGASDKCIATHPSDMAVAMRALGATVETRKTDGSTAEVPIEDFHRLPDETPEIETNLEPGELITAVLLPKPVGGVQLYRKVRDRASYAFALVSVAAVIRMDGGKIAEASLAFGGLAHKPWRDAAVEAALVGQTPSKALFAKAADILLKDATGQGENDFKIPLTRRTLAAVLREATTEGATA</sequence>
<dbReference type="Gene3D" id="3.30.465.10">
    <property type="match status" value="2"/>
</dbReference>
<dbReference type="InterPro" id="IPR036683">
    <property type="entry name" value="CO_DH_flav_C_dom_sf"/>
</dbReference>
<evidence type="ECO:0000256" key="2">
    <source>
        <dbReference type="ARBA" id="ARBA00022827"/>
    </source>
</evidence>
<dbReference type="PANTHER" id="PTHR42659">
    <property type="entry name" value="XANTHINE DEHYDROGENASE SUBUNIT C-RELATED"/>
    <property type="match status" value="1"/>
</dbReference>
<dbReference type="Proteomes" id="UP000476332">
    <property type="component" value="Unassembled WGS sequence"/>
</dbReference>
<evidence type="ECO:0000259" key="3">
    <source>
        <dbReference type="PROSITE" id="PS51387"/>
    </source>
</evidence>
<dbReference type="GO" id="GO:0016491">
    <property type="term" value="F:oxidoreductase activity"/>
    <property type="evidence" value="ECO:0007669"/>
    <property type="project" value="InterPro"/>
</dbReference>
<accession>A0A6L9MHX2</accession>
<dbReference type="SUPFAM" id="SSF55447">
    <property type="entry name" value="CO dehydrogenase flavoprotein C-terminal domain-like"/>
    <property type="match status" value="1"/>
</dbReference>
<comment type="caution">
    <text evidence="4">The sequence shown here is derived from an EMBL/GenBank/DDBJ whole genome shotgun (WGS) entry which is preliminary data.</text>
</comment>
<dbReference type="InterPro" id="IPR016167">
    <property type="entry name" value="FAD-bd_PCMH_sub1"/>
</dbReference>
<proteinExistence type="predicted"/>
<keyword evidence="2" id="KW-0274">FAD</keyword>
<feature type="domain" description="FAD-binding PCMH-type" evidence="3">
    <location>
        <begin position="1"/>
        <end position="222"/>
    </location>
</feature>
<keyword evidence="1" id="KW-0285">Flavoprotein</keyword>
<dbReference type="InterPro" id="IPR005107">
    <property type="entry name" value="CO_DH_flav_C"/>
</dbReference>
<gene>
    <name evidence="4" type="ORF">GTW51_11205</name>
</gene>
<dbReference type="PROSITE" id="PS51387">
    <property type="entry name" value="FAD_PCMH"/>
    <property type="match status" value="1"/>
</dbReference>
<keyword evidence="5" id="KW-1185">Reference proteome</keyword>
<name>A0A6L9MHX2_9HYPH</name>
<dbReference type="RefSeq" id="WP_163044012.1">
    <property type="nucleotide sequence ID" value="NZ_JAAAMJ010000007.1"/>
</dbReference>
<dbReference type="InterPro" id="IPR016169">
    <property type="entry name" value="FAD-bd_PCMH_sub2"/>
</dbReference>
<dbReference type="AlphaFoldDB" id="A0A6L9MHX2"/>
<dbReference type="SUPFAM" id="SSF56176">
    <property type="entry name" value="FAD-binding/transporter-associated domain-like"/>
    <property type="match status" value="1"/>
</dbReference>
<dbReference type="EMBL" id="JAAAMJ010000007">
    <property type="protein sequence ID" value="NDV87266.1"/>
    <property type="molecule type" value="Genomic_DNA"/>
</dbReference>
<dbReference type="InterPro" id="IPR051312">
    <property type="entry name" value="Diverse_Substr_Oxidored"/>
</dbReference>
<dbReference type="InterPro" id="IPR002346">
    <property type="entry name" value="Mopterin_DH_FAD-bd"/>
</dbReference>
<evidence type="ECO:0000256" key="1">
    <source>
        <dbReference type="ARBA" id="ARBA00022630"/>
    </source>
</evidence>
<reference evidence="4 5" key="1">
    <citation type="submission" date="2020-01" db="EMBL/GenBank/DDBJ databases">
        <title>Genomes of bacteria type strains.</title>
        <authorList>
            <person name="Chen J."/>
            <person name="Zhu S."/>
            <person name="Chen J."/>
        </authorList>
    </citation>
    <scope>NUCLEOTIDE SEQUENCE [LARGE SCALE GENOMIC DNA]</scope>
    <source>
        <strain evidence="4 5">KCTC 52919</strain>
    </source>
</reference>
<dbReference type="SMART" id="SM01092">
    <property type="entry name" value="CO_deh_flav_C"/>
    <property type="match status" value="1"/>
</dbReference>